<sequence length="393" mass="41465">MTRPVSVYVGVGSVMTNYAIDPETGALSARGSHVLPSRVQYGWDHPVLPVLYAACADRGAEGPPPFYLCALRRDEAGDLTPLGETVVLPARPIHMCTDGAGRHVLVAYGDAPGLSVFELGPDGSIGAEIERAEGFEFGTKPHQVRVMPGDGRAVLVARGAKGFGKPAYVEGAFKIVRYDRGRLENVESIAPAVADAPRGFNPRNVDFHPSEPLLLATLEAQNELAVFRMAGDTIDPVPLSAVTILANPDKLFKRQDGGEVHVHPDGRHVYVANRNDGNVGGHSGPSWLNPDPLPVFPGGENNVAVFALDAATGRTQLLQHVDTLGLHPRTIALVAGGKVLVAGNVAPILREDGALVPASVTSFRIADDGRLTLAHKLDLDVGAEKVGWMGVAG</sequence>
<dbReference type="GO" id="GO:0006006">
    <property type="term" value="P:glucose metabolic process"/>
    <property type="evidence" value="ECO:0007669"/>
    <property type="project" value="UniProtKB-KW"/>
</dbReference>
<comment type="similarity">
    <text evidence="1">Belongs to the cycloisomerase 2 family.</text>
</comment>
<keyword evidence="4" id="KW-1185">Reference proteome</keyword>
<reference evidence="3 4" key="1">
    <citation type="submission" date="2020-08" db="EMBL/GenBank/DDBJ databases">
        <title>The genome sequence of type strain Novosphingobium flavum NBRC 111647.</title>
        <authorList>
            <person name="Liu Y."/>
        </authorList>
    </citation>
    <scope>NUCLEOTIDE SEQUENCE [LARGE SCALE GENOMIC DNA]</scope>
    <source>
        <strain evidence="3 4">NBRC 111647</strain>
    </source>
</reference>
<protein>
    <submittedName>
        <fullName evidence="3">Beta-propeller fold lactonase family protein</fullName>
    </submittedName>
</protein>
<evidence type="ECO:0000256" key="1">
    <source>
        <dbReference type="ARBA" id="ARBA00005564"/>
    </source>
</evidence>
<dbReference type="RefSeq" id="WP_185663536.1">
    <property type="nucleotide sequence ID" value="NZ_JACLAW010000004.1"/>
</dbReference>
<dbReference type="Gene3D" id="2.130.10.10">
    <property type="entry name" value="YVTN repeat-like/Quinoprotein amine dehydrogenase"/>
    <property type="match status" value="1"/>
</dbReference>
<dbReference type="InterPro" id="IPR019405">
    <property type="entry name" value="Lactonase_7-beta_prop"/>
</dbReference>
<dbReference type="PANTHER" id="PTHR30344">
    <property type="entry name" value="6-PHOSPHOGLUCONOLACTONASE-RELATED"/>
    <property type="match status" value="1"/>
</dbReference>
<evidence type="ECO:0000256" key="2">
    <source>
        <dbReference type="ARBA" id="ARBA00022526"/>
    </source>
</evidence>
<name>A0A7X1FQY0_9SPHN</name>
<evidence type="ECO:0000313" key="4">
    <source>
        <dbReference type="Proteomes" id="UP000566813"/>
    </source>
</evidence>
<proteinExistence type="inferred from homology"/>
<dbReference type="AlphaFoldDB" id="A0A7X1FQY0"/>
<organism evidence="3 4">
    <name type="scientific">Novosphingobium flavum</name>
    <dbReference type="NCBI Taxonomy" id="1778672"/>
    <lineage>
        <taxon>Bacteria</taxon>
        <taxon>Pseudomonadati</taxon>
        <taxon>Pseudomonadota</taxon>
        <taxon>Alphaproteobacteria</taxon>
        <taxon>Sphingomonadales</taxon>
        <taxon>Sphingomonadaceae</taxon>
        <taxon>Novosphingobium</taxon>
    </lineage>
</organism>
<dbReference type="Pfam" id="PF10282">
    <property type="entry name" value="Lactonase"/>
    <property type="match status" value="1"/>
</dbReference>
<evidence type="ECO:0000313" key="3">
    <source>
        <dbReference type="EMBL" id="MBC2665283.1"/>
    </source>
</evidence>
<keyword evidence="2" id="KW-0119">Carbohydrate metabolism</keyword>
<dbReference type="InterPro" id="IPR011048">
    <property type="entry name" value="Haem_d1_sf"/>
</dbReference>
<dbReference type="GO" id="GO:0017057">
    <property type="term" value="F:6-phosphogluconolactonase activity"/>
    <property type="evidence" value="ECO:0007669"/>
    <property type="project" value="TreeGrafter"/>
</dbReference>
<dbReference type="SUPFAM" id="SSF51004">
    <property type="entry name" value="C-terminal (heme d1) domain of cytochrome cd1-nitrite reductase"/>
    <property type="match status" value="1"/>
</dbReference>
<dbReference type="EMBL" id="JACLAW010000004">
    <property type="protein sequence ID" value="MBC2665283.1"/>
    <property type="molecule type" value="Genomic_DNA"/>
</dbReference>
<gene>
    <name evidence="3" type="ORF">H7F51_07110</name>
</gene>
<dbReference type="InterPro" id="IPR050282">
    <property type="entry name" value="Cycloisomerase_2"/>
</dbReference>
<accession>A0A7X1FQY0</accession>
<dbReference type="PANTHER" id="PTHR30344:SF1">
    <property type="entry name" value="6-PHOSPHOGLUCONOLACTONASE"/>
    <property type="match status" value="1"/>
</dbReference>
<comment type="caution">
    <text evidence="3">The sequence shown here is derived from an EMBL/GenBank/DDBJ whole genome shotgun (WGS) entry which is preliminary data.</text>
</comment>
<keyword evidence="2" id="KW-0313">Glucose metabolism</keyword>
<dbReference type="Proteomes" id="UP000566813">
    <property type="component" value="Unassembled WGS sequence"/>
</dbReference>
<dbReference type="InterPro" id="IPR015943">
    <property type="entry name" value="WD40/YVTN_repeat-like_dom_sf"/>
</dbReference>